<dbReference type="AlphaFoldDB" id="A0A3L7JXZ5"/>
<dbReference type="Proteomes" id="UP000276770">
    <property type="component" value="Unassembled WGS sequence"/>
</dbReference>
<evidence type="ECO:0000313" key="3">
    <source>
        <dbReference type="Proteomes" id="UP000276770"/>
    </source>
</evidence>
<accession>A0A3L7JXZ5</accession>
<reference evidence="2 3" key="1">
    <citation type="submission" date="2018-10" db="EMBL/GenBank/DDBJ databases">
        <title>Falsibacillus sp. genome draft.</title>
        <authorList>
            <person name="Shi S."/>
        </authorList>
    </citation>
    <scope>NUCLEOTIDE SEQUENCE [LARGE SCALE GENOMIC DNA]</scope>
    <source>
        <strain evidence="2 3">GY 10110</strain>
    </source>
</reference>
<dbReference type="EMBL" id="RCVZ01000009">
    <property type="protein sequence ID" value="RLQ94551.1"/>
    <property type="molecule type" value="Genomic_DNA"/>
</dbReference>
<organism evidence="2 3">
    <name type="scientific">Falsibacillus albus</name>
    <dbReference type="NCBI Taxonomy" id="2478915"/>
    <lineage>
        <taxon>Bacteria</taxon>
        <taxon>Bacillati</taxon>
        <taxon>Bacillota</taxon>
        <taxon>Bacilli</taxon>
        <taxon>Bacillales</taxon>
        <taxon>Bacillaceae</taxon>
        <taxon>Falsibacillus</taxon>
    </lineage>
</organism>
<comment type="caution">
    <text evidence="2">The sequence shown here is derived from an EMBL/GenBank/DDBJ whole genome shotgun (WGS) entry which is preliminary data.</text>
</comment>
<keyword evidence="1" id="KW-0812">Transmembrane</keyword>
<dbReference type="RefSeq" id="WP_121681164.1">
    <property type="nucleotide sequence ID" value="NZ_RCVZ01000009.1"/>
</dbReference>
<protein>
    <submittedName>
        <fullName evidence="2">Uncharacterized protein</fullName>
    </submittedName>
</protein>
<evidence type="ECO:0000313" key="2">
    <source>
        <dbReference type="EMBL" id="RLQ94551.1"/>
    </source>
</evidence>
<keyword evidence="1" id="KW-1133">Transmembrane helix</keyword>
<gene>
    <name evidence="2" type="ORF">D9X91_13495</name>
</gene>
<name>A0A3L7JXZ5_9BACI</name>
<feature type="transmembrane region" description="Helical" evidence="1">
    <location>
        <begin position="12"/>
        <end position="29"/>
    </location>
</feature>
<proteinExistence type="predicted"/>
<evidence type="ECO:0000256" key="1">
    <source>
        <dbReference type="SAM" id="Phobius"/>
    </source>
</evidence>
<keyword evidence="1" id="KW-0472">Membrane</keyword>
<keyword evidence="3" id="KW-1185">Reference proteome</keyword>
<sequence length="76" mass="9205">MNKKLERVLTIIWKTLTPFLFLLSFYTAFRYFFFRGEFSKITPYILMIVGIWAIIESYILPIRKQKEALSSFDDKR</sequence>
<feature type="transmembrane region" description="Helical" evidence="1">
    <location>
        <begin position="41"/>
        <end position="60"/>
    </location>
</feature>